<evidence type="ECO:0000313" key="2">
    <source>
        <dbReference type="EMBL" id="GBP89063.1"/>
    </source>
</evidence>
<feature type="region of interest" description="Disordered" evidence="1">
    <location>
        <begin position="27"/>
        <end position="73"/>
    </location>
</feature>
<dbReference type="AlphaFoldDB" id="A0A4C1ZP85"/>
<organism evidence="2 3">
    <name type="scientific">Eumeta variegata</name>
    <name type="common">Bagworm moth</name>
    <name type="synonym">Eumeta japonica</name>
    <dbReference type="NCBI Taxonomy" id="151549"/>
    <lineage>
        <taxon>Eukaryota</taxon>
        <taxon>Metazoa</taxon>
        <taxon>Ecdysozoa</taxon>
        <taxon>Arthropoda</taxon>
        <taxon>Hexapoda</taxon>
        <taxon>Insecta</taxon>
        <taxon>Pterygota</taxon>
        <taxon>Neoptera</taxon>
        <taxon>Endopterygota</taxon>
        <taxon>Lepidoptera</taxon>
        <taxon>Glossata</taxon>
        <taxon>Ditrysia</taxon>
        <taxon>Tineoidea</taxon>
        <taxon>Psychidae</taxon>
        <taxon>Oiketicinae</taxon>
        <taxon>Eumeta</taxon>
    </lineage>
</organism>
<feature type="compositionally biased region" description="Basic and acidic residues" evidence="1">
    <location>
        <begin position="27"/>
        <end position="36"/>
    </location>
</feature>
<sequence length="103" mass="11874">MEDWPPSPSVREGTQNQGNACLIKEISPHRRAELRARSPHPVTSQAPSSNLSRDSPPGNKDGPARRRTTSLHARFYHRRLRFRVRVRKIGQPPKPIRLRRPSR</sequence>
<evidence type="ECO:0000313" key="3">
    <source>
        <dbReference type="Proteomes" id="UP000299102"/>
    </source>
</evidence>
<name>A0A4C1ZP85_EUMVA</name>
<reference evidence="2 3" key="1">
    <citation type="journal article" date="2019" name="Commun. Biol.">
        <title>The bagworm genome reveals a unique fibroin gene that provides high tensile strength.</title>
        <authorList>
            <person name="Kono N."/>
            <person name="Nakamura H."/>
            <person name="Ohtoshi R."/>
            <person name="Tomita M."/>
            <person name="Numata K."/>
            <person name="Arakawa K."/>
        </authorList>
    </citation>
    <scope>NUCLEOTIDE SEQUENCE [LARGE SCALE GENOMIC DNA]</scope>
</reference>
<comment type="caution">
    <text evidence="2">The sequence shown here is derived from an EMBL/GenBank/DDBJ whole genome shotgun (WGS) entry which is preliminary data.</text>
</comment>
<feature type="compositionally biased region" description="Polar residues" evidence="1">
    <location>
        <begin position="41"/>
        <end position="53"/>
    </location>
</feature>
<proteinExistence type="predicted"/>
<evidence type="ECO:0000256" key="1">
    <source>
        <dbReference type="SAM" id="MobiDB-lite"/>
    </source>
</evidence>
<dbReference type="EMBL" id="BGZK01001972">
    <property type="protein sequence ID" value="GBP89063.1"/>
    <property type="molecule type" value="Genomic_DNA"/>
</dbReference>
<keyword evidence="3" id="KW-1185">Reference proteome</keyword>
<protein>
    <submittedName>
        <fullName evidence="2">Uncharacterized protein</fullName>
    </submittedName>
</protein>
<feature type="region of interest" description="Disordered" evidence="1">
    <location>
        <begin position="1"/>
        <end position="20"/>
    </location>
</feature>
<dbReference type="Proteomes" id="UP000299102">
    <property type="component" value="Unassembled WGS sequence"/>
</dbReference>
<accession>A0A4C1ZP85</accession>
<gene>
    <name evidence="2" type="ORF">EVAR_61728_1</name>
</gene>